<dbReference type="Proteomes" id="UP000320333">
    <property type="component" value="Unassembled WGS sequence"/>
</dbReference>
<accession>A0A507FJ31</accession>
<sequence>MKSTALLLLLTATLSTITAQAQLTKTGCANLESVFLAFGYETTTTTKDMFRGCGCDFAVTIPRGSMAEAECADTGDVPNTSVDSIFISNPPLIRRTFPSALVKTKGNSIGFEFLRQLTFTDDALRGSALAQGEMLPSLTAKIDISNNKELEPWPGVNADGSKPYYSFIEVTQRNVPNACCPPGTPDAITCFPSSSVCKEKPGMTTISTSSGSSSPAPPPAPPSTGTSGETASTGSGSTAAPEKVPEKVPVVPEKPATTTTTTAAIVPPMVPTMEVKPTGSTEGTMPAMGMEGKMNMESAESGKKSTEAAPAEEKSAAVAAAAAGTESKGTASKAEAAKGEGKAEKKEEVQISTVAKIVGIAILGVFVVIVVIAATRMAMAGGGHEKKHVVHDVEAK</sequence>
<keyword evidence="2" id="KW-0472">Membrane</keyword>
<keyword evidence="2" id="KW-0812">Transmembrane</keyword>
<gene>
    <name evidence="4" type="ORF">CcCBS67573_g02427</name>
</gene>
<protein>
    <submittedName>
        <fullName evidence="4">Uncharacterized protein</fullName>
    </submittedName>
</protein>
<feature type="signal peptide" evidence="3">
    <location>
        <begin position="1"/>
        <end position="21"/>
    </location>
</feature>
<evidence type="ECO:0000313" key="4">
    <source>
        <dbReference type="EMBL" id="TPX76303.1"/>
    </source>
</evidence>
<dbReference type="AlphaFoldDB" id="A0A507FJ31"/>
<keyword evidence="3" id="KW-0732">Signal</keyword>
<feature type="region of interest" description="Disordered" evidence="1">
    <location>
        <begin position="296"/>
        <end position="346"/>
    </location>
</feature>
<dbReference type="OrthoDB" id="2139506at2759"/>
<evidence type="ECO:0000256" key="1">
    <source>
        <dbReference type="SAM" id="MobiDB-lite"/>
    </source>
</evidence>
<keyword evidence="2" id="KW-1133">Transmembrane helix</keyword>
<evidence type="ECO:0000256" key="2">
    <source>
        <dbReference type="SAM" id="Phobius"/>
    </source>
</evidence>
<name>A0A507FJ31_9FUNG</name>
<reference evidence="4 5" key="1">
    <citation type="journal article" date="2019" name="Sci. Rep.">
        <title>Comparative genomics of chytrid fungi reveal insights into the obligate biotrophic and pathogenic lifestyle of Synchytrium endobioticum.</title>
        <authorList>
            <person name="van de Vossenberg B.T.L.H."/>
            <person name="Warris S."/>
            <person name="Nguyen H.D.T."/>
            <person name="van Gent-Pelzer M.P.E."/>
            <person name="Joly D.L."/>
            <person name="van de Geest H.C."/>
            <person name="Bonants P.J.M."/>
            <person name="Smith D.S."/>
            <person name="Levesque C.A."/>
            <person name="van der Lee T.A.J."/>
        </authorList>
    </citation>
    <scope>NUCLEOTIDE SEQUENCE [LARGE SCALE GENOMIC DNA]</scope>
    <source>
        <strain evidence="4 5">CBS 675.73</strain>
    </source>
</reference>
<feature type="compositionally biased region" description="Low complexity" evidence="1">
    <location>
        <begin position="223"/>
        <end position="265"/>
    </location>
</feature>
<organism evidence="4 5">
    <name type="scientific">Chytriomyces confervae</name>
    <dbReference type="NCBI Taxonomy" id="246404"/>
    <lineage>
        <taxon>Eukaryota</taxon>
        <taxon>Fungi</taxon>
        <taxon>Fungi incertae sedis</taxon>
        <taxon>Chytridiomycota</taxon>
        <taxon>Chytridiomycota incertae sedis</taxon>
        <taxon>Chytridiomycetes</taxon>
        <taxon>Chytridiales</taxon>
        <taxon>Chytriomycetaceae</taxon>
        <taxon>Chytriomyces</taxon>
    </lineage>
</organism>
<feature type="compositionally biased region" description="Low complexity" evidence="1">
    <location>
        <begin position="316"/>
        <end position="334"/>
    </location>
</feature>
<feature type="region of interest" description="Disordered" evidence="1">
    <location>
        <begin position="202"/>
        <end position="265"/>
    </location>
</feature>
<feature type="compositionally biased region" description="Basic and acidic residues" evidence="1">
    <location>
        <begin position="300"/>
        <end position="315"/>
    </location>
</feature>
<comment type="caution">
    <text evidence="4">The sequence shown here is derived from an EMBL/GenBank/DDBJ whole genome shotgun (WGS) entry which is preliminary data.</text>
</comment>
<feature type="chain" id="PRO_5021271538" evidence="3">
    <location>
        <begin position="22"/>
        <end position="396"/>
    </location>
</feature>
<feature type="transmembrane region" description="Helical" evidence="2">
    <location>
        <begin position="357"/>
        <end position="378"/>
    </location>
</feature>
<proteinExistence type="predicted"/>
<feature type="compositionally biased region" description="Basic and acidic residues" evidence="1">
    <location>
        <begin position="335"/>
        <end position="346"/>
    </location>
</feature>
<dbReference type="EMBL" id="QEAP01000051">
    <property type="protein sequence ID" value="TPX76303.1"/>
    <property type="molecule type" value="Genomic_DNA"/>
</dbReference>
<evidence type="ECO:0000313" key="5">
    <source>
        <dbReference type="Proteomes" id="UP000320333"/>
    </source>
</evidence>
<keyword evidence="5" id="KW-1185">Reference proteome</keyword>
<evidence type="ECO:0000256" key="3">
    <source>
        <dbReference type="SAM" id="SignalP"/>
    </source>
</evidence>